<keyword evidence="2" id="KW-0560">Oxidoreductase</keyword>
<sequence>MITEIAQIEIDPAQRSAFEAAVQSAEPHFRAAKGFRSFALTRSIEYPGRYRLLIGWDSVDDHMIGFRNSDGFQAWRALASPFFLLPPQIEHLEQVMPA</sequence>
<organism evidence="2 3">
    <name type="scientific">Sphingobium cyanobacteriorum</name>
    <dbReference type="NCBI Taxonomy" id="3063954"/>
    <lineage>
        <taxon>Bacteria</taxon>
        <taxon>Pseudomonadati</taxon>
        <taxon>Pseudomonadota</taxon>
        <taxon>Alphaproteobacteria</taxon>
        <taxon>Sphingomonadales</taxon>
        <taxon>Sphingomonadaceae</taxon>
        <taxon>Sphingobium</taxon>
    </lineage>
</organism>
<gene>
    <name evidence="2" type="ORF">Q4610_13940</name>
</gene>
<evidence type="ECO:0000313" key="3">
    <source>
        <dbReference type="Proteomes" id="UP001176471"/>
    </source>
</evidence>
<dbReference type="InterPro" id="IPR007138">
    <property type="entry name" value="ABM_dom"/>
</dbReference>
<dbReference type="InterPro" id="IPR011008">
    <property type="entry name" value="Dimeric_a/b-barrel"/>
</dbReference>
<evidence type="ECO:0000313" key="2">
    <source>
        <dbReference type="EMBL" id="MDO7836147.1"/>
    </source>
</evidence>
<evidence type="ECO:0000259" key="1">
    <source>
        <dbReference type="PROSITE" id="PS51725"/>
    </source>
</evidence>
<dbReference type="Pfam" id="PF03992">
    <property type="entry name" value="ABM"/>
    <property type="match status" value="1"/>
</dbReference>
<dbReference type="PROSITE" id="PS51725">
    <property type="entry name" value="ABM"/>
    <property type="match status" value="1"/>
</dbReference>
<accession>A0ABT8ZNN3</accession>
<feature type="domain" description="ABM" evidence="1">
    <location>
        <begin position="2"/>
        <end position="92"/>
    </location>
</feature>
<keyword evidence="3" id="KW-1185">Reference proteome</keyword>
<dbReference type="Gene3D" id="3.30.70.100">
    <property type="match status" value="1"/>
</dbReference>
<comment type="caution">
    <text evidence="2">The sequence shown here is derived from an EMBL/GenBank/DDBJ whole genome shotgun (WGS) entry which is preliminary data.</text>
</comment>
<name>A0ABT8ZNN3_9SPHN</name>
<dbReference type="SUPFAM" id="SSF54909">
    <property type="entry name" value="Dimeric alpha+beta barrel"/>
    <property type="match status" value="1"/>
</dbReference>
<dbReference type="GO" id="GO:0004497">
    <property type="term" value="F:monooxygenase activity"/>
    <property type="evidence" value="ECO:0007669"/>
    <property type="project" value="UniProtKB-KW"/>
</dbReference>
<proteinExistence type="predicted"/>
<protein>
    <submittedName>
        <fullName evidence="2">Antibiotic biosynthesis monooxygenase</fullName>
    </submittedName>
</protein>
<dbReference type="RefSeq" id="WP_304536567.1">
    <property type="nucleotide sequence ID" value="NZ_JAUQOM010000007.1"/>
</dbReference>
<dbReference type="Proteomes" id="UP001176471">
    <property type="component" value="Unassembled WGS sequence"/>
</dbReference>
<keyword evidence="2" id="KW-0503">Monooxygenase</keyword>
<reference evidence="2" key="1">
    <citation type="submission" date="2023-07" db="EMBL/GenBank/DDBJ databases">
        <title>Bacterial whole genome sequence for Sphingobium sp. HBC34.</title>
        <authorList>
            <person name="Le V."/>
            <person name="Ko S.-R."/>
            <person name="Ahn C.-Y."/>
            <person name="Oh H.-M."/>
        </authorList>
    </citation>
    <scope>NUCLEOTIDE SEQUENCE</scope>
    <source>
        <strain evidence="2">HBC34</strain>
    </source>
</reference>
<dbReference type="EMBL" id="JAUQOM010000007">
    <property type="protein sequence ID" value="MDO7836147.1"/>
    <property type="molecule type" value="Genomic_DNA"/>
</dbReference>